<evidence type="ECO:0000313" key="16">
    <source>
        <dbReference type="EMBL" id="KRG21439.1"/>
    </source>
</evidence>
<comment type="subunit">
    <text evidence="2 12">Monomer.</text>
</comment>
<evidence type="ECO:0000259" key="15">
    <source>
        <dbReference type="Pfam" id="PF10458"/>
    </source>
</evidence>
<accession>A0A0Q9YL64</accession>
<dbReference type="InterPro" id="IPR009008">
    <property type="entry name" value="Val/Leu/Ile-tRNA-synth_edit"/>
</dbReference>
<dbReference type="Pfam" id="PF00133">
    <property type="entry name" value="tRNA-synt_1"/>
    <property type="match status" value="1"/>
</dbReference>
<dbReference type="SUPFAM" id="SSF50677">
    <property type="entry name" value="ValRS/IleRS/LeuRS editing domain"/>
    <property type="match status" value="1"/>
</dbReference>
<gene>
    <name evidence="12 16" type="primary">valS</name>
    <name evidence="16" type="ORF">HT99x_01615</name>
</gene>
<dbReference type="SUPFAM" id="SSF46589">
    <property type="entry name" value="tRNA-binding arm"/>
    <property type="match status" value="1"/>
</dbReference>
<dbReference type="STRING" id="295108.HT99x_01615"/>
<dbReference type="Gene3D" id="3.40.50.620">
    <property type="entry name" value="HUPs"/>
    <property type="match status" value="2"/>
</dbReference>
<dbReference type="PRINTS" id="PR00986">
    <property type="entry name" value="TRNASYNTHVAL"/>
</dbReference>
<dbReference type="Gene3D" id="1.10.730.10">
    <property type="entry name" value="Isoleucyl-tRNA Synthetase, Domain 1"/>
    <property type="match status" value="1"/>
</dbReference>
<protein>
    <recommendedName>
        <fullName evidence="12">Valine--tRNA ligase</fullName>
        <ecNumber evidence="12">6.1.1.9</ecNumber>
    </recommendedName>
    <alternativeName>
        <fullName evidence="12">Valyl-tRNA synthetase</fullName>
        <shortName evidence="12">ValRS</shortName>
    </alternativeName>
</protein>
<dbReference type="InterPro" id="IPR002300">
    <property type="entry name" value="aa-tRNA-synth_Ia"/>
</dbReference>
<feature type="domain" description="Valyl-tRNA synthetase tRNA-binding arm" evidence="15">
    <location>
        <begin position="864"/>
        <end position="927"/>
    </location>
</feature>
<keyword evidence="9 12" id="KW-0030">Aminoacyl-tRNA synthetase</keyword>
<evidence type="ECO:0000256" key="1">
    <source>
        <dbReference type="ARBA" id="ARBA00004496"/>
    </source>
</evidence>
<dbReference type="AlphaFoldDB" id="A0A0Q9YL64"/>
<feature type="short sequence motif" description="'HIGH' region" evidence="12">
    <location>
        <begin position="42"/>
        <end position="52"/>
    </location>
</feature>
<feature type="domain" description="Aminoacyl-tRNA synthetase class Ia" evidence="13">
    <location>
        <begin position="16"/>
        <end position="601"/>
    </location>
</feature>
<dbReference type="EC" id="6.1.1.9" evidence="12"/>
<dbReference type="Gene3D" id="3.90.740.10">
    <property type="entry name" value="Valyl/Leucyl/Isoleucyl-tRNA synthetase, editing domain"/>
    <property type="match status" value="1"/>
</dbReference>
<keyword evidence="8 12" id="KW-0175">Coiled coil</keyword>
<sequence length="929" mass="107408">MTIDKTYHPLEIEKRWYHHWNQTGYFKPSEGTQAYCIMLPPPNVTGTLHMGHAFQDTIMDALIRYHRMLGYKTLWQGGTDHAGIATQMVVERQLNAQGINKHDIGREAFIQKVWEWKDHSGNTICKQMHRLGASVDWSRERFTMDQGLSDAVKEVFVRLYDEKLIYRGQRLVNWDPKLHTAVSDLEVISQEEAGNLWHIRYPIENSNQHLIVATTRPETLLGDVAVAVHPDDERYQSLIGKKVKLPLTDRLIPIIADSFVDPEFGTGCVKITPAHDFNDYEVGKRHQLPMINIFTEDAIINTNAPERFQNLPRFTARERIVAELEQANLFEKVEPHTLKVPRSERTGEIIEPYLTDQWFVDAKTLAVDAIKVVKEGKIEFVPENWTKTYYEWMENIQDWCISRQIWWGHRIPAWYDANNNVYVARSEAEVRQKYGLSADLPLMQDNDVLDTWFSSALWPFSTLGWPHETPELKSFYPTSVLVTGFDILFFWVARMIMMGLKFRKEVPFKKVFIHGLIQDSEGQKMSKSKGNIIDPIDLIDGIDLEKLVAKRTYGLMQPGMAKKIEQTTRKHFPEGIPSYGTDALRFTFCAIATTGRHIRFDLGRIEGYRNFCNKLWNAARYVQMNVEGKELGKHAIDREFTLCDQWIWSIWQQTKQTIKQHFDDYRFDLLSQTLYEFTWNQYCDWYLELSKPTLTKEGVDEKLQRGTRYTLVAILEELLRTIHPIMPFITEEIWQKMNHFINPSHQADSGQSIMLQPYPLFDASKVNHSAEVAMQGIQAMILGVRNIRGEMNISPAKQLPLLCRGGDASGLRKIATDNLTTVQSLCKVENLSWLEANATVPSSATALVNDLELFIPLAGFIDKEAEAKRLNKEMEKLHKEITDIQKRLQNENYVKKAPADVVAKEREKLQVAEKSLEKFQDNLAKIQAL</sequence>
<dbReference type="PANTHER" id="PTHR11946:SF93">
    <property type="entry name" value="VALINE--TRNA LIGASE, CHLOROPLASTIC_MITOCHONDRIAL 2"/>
    <property type="match status" value="1"/>
</dbReference>
<dbReference type="FunFam" id="3.40.50.620:FF:000073">
    <property type="entry name" value="Valine--tRNA ligase"/>
    <property type="match status" value="1"/>
</dbReference>
<dbReference type="InterPro" id="IPR037118">
    <property type="entry name" value="Val-tRNA_synth_C_sf"/>
</dbReference>
<evidence type="ECO:0000256" key="4">
    <source>
        <dbReference type="ARBA" id="ARBA00022598"/>
    </source>
</evidence>
<dbReference type="NCBIfam" id="TIGR00422">
    <property type="entry name" value="valS"/>
    <property type="match status" value="1"/>
</dbReference>
<feature type="domain" description="Methionyl/Valyl/Leucyl/Isoleucyl-tRNA synthetase anticodon-binding" evidence="14">
    <location>
        <begin position="644"/>
        <end position="800"/>
    </location>
</feature>
<comment type="similarity">
    <text evidence="11 12">Belongs to the class-I aminoacyl-tRNA synthetase family. ValS type 1 subfamily.</text>
</comment>
<dbReference type="InterPro" id="IPR009080">
    <property type="entry name" value="tRNAsynth_Ia_anticodon-bd"/>
</dbReference>
<dbReference type="PROSITE" id="PS00178">
    <property type="entry name" value="AA_TRNA_LIGASE_I"/>
    <property type="match status" value="1"/>
</dbReference>
<keyword evidence="5 12" id="KW-0547">Nucleotide-binding</keyword>
<dbReference type="InterPro" id="IPR033705">
    <property type="entry name" value="Anticodon_Ia_Val"/>
</dbReference>
<dbReference type="GO" id="GO:0005829">
    <property type="term" value="C:cytosol"/>
    <property type="evidence" value="ECO:0007669"/>
    <property type="project" value="TreeGrafter"/>
</dbReference>
<evidence type="ECO:0000256" key="7">
    <source>
        <dbReference type="ARBA" id="ARBA00022917"/>
    </source>
</evidence>
<keyword evidence="4 12" id="KW-0436">Ligase</keyword>
<dbReference type="InterPro" id="IPR010978">
    <property type="entry name" value="tRNA-bd_arm"/>
</dbReference>
<evidence type="ECO:0000256" key="12">
    <source>
        <dbReference type="HAMAP-Rule" id="MF_02004"/>
    </source>
</evidence>
<evidence type="ECO:0000256" key="2">
    <source>
        <dbReference type="ARBA" id="ARBA00011245"/>
    </source>
</evidence>
<dbReference type="SUPFAM" id="SSF47323">
    <property type="entry name" value="Anticodon-binding domain of a subclass of class I aminoacyl-tRNA synthetases"/>
    <property type="match status" value="1"/>
</dbReference>
<name>A0A0Q9YL64_9GAMM</name>
<dbReference type="GO" id="GO:0006438">
    <property type="term" value="P:valyl-tRNA aminoacylation"/>
    <property type="evidence" value="ECO:0007669"/>
    <property type="project" value="UniProtKB-UniRule"/>
</dbReference>
<comment type="catalytic activity">
    <reaction evidence="10 12">
        <text>tRNA(Val) + L-valine + ATP = L-valyl-tRNA(Val) + AMP + diphosphate</text>
        <dbReference type="Rhea" id="RHEA:10704"/>
        <dbReference type="Rhea" id="RHEA-COMP:9672"/>
        <dbReference type="Rhea" id="RHEA-COMP:9708"/>
        <dbReference type="ChEBI" id="CHEBI:30616"/>
        <dbReference type="ChEBI" id="CHEBI:33019"/>
        <dbReference type="ChEBI" id="CHEBI:57762"/>
        <dbReference type="ChEBI" id="CHEBI:78442"/>
        <dbReference type="ChEBI" id="CHEBI:78537"/>
        <dbReference type="ChEBI" id="CHEBI:456215"/>
        <dbReference type="EC" id="6.1.1.9"/>
    </reaction>
</comment>
<dbReference type="Pfam" id="PF10458">
    <property type="entry name" value="Val_tRNA-synt_C"/>
    <property type="match status" value="1"/>
</dbReference>
<dbReference type="Gene3D" id="1.10.287.380">
    <property type="entry name" value="Valyl-tRNA synthetase, C-terminal domain"/>
    <property type="match status" value="1"/>
</dbReference>
<dbReference type="CDD" id="cd00817">
    <property type="entry name" value="ValRS_core"/>
    <property type="match status" value="1"/>
</dbReference>
<dbReference type="FunFam" id="3.90.740.10:FF:000005">
    <property type="entry name" value="Valine--tRNA ligase, mitochondrial"/>
    <property type="match status" value="1"/>
</dbReference>
<evidence type="ECO:0000259" key="14">
    <source>
        <dbReference type="Pfam" id="PF08264"/>
    </source>
</evidence>
<feature type="coiled-coil region" evidence="12">
    <location>
        <begin position="860"/>
        <end position="929"/>
    </location>
</feature>
<evidence type="ECO:0000256" key="3">
    <source>
        <dbReference type="ARBA" id="ARBA00022490"/>
    </source>
</evidence>
<feature type="short sequence motif" description="'KMSKS' region" evidence="12">
    <location>
        <begin position="524"/>
        <end position="528"/>
    </location>
</feature>
<dbReference type="FunFam" id="3.40.50.620:FF:000032">
    <property type="entry name" value="Valine--tRNA ligase"/>
    <property type="match status" value="1"/>
</dbReference>
<dbReference type="FunFam" id="1.10.287.380:FF:000001">
    <property type="entry name" value="Valine--tRNA ligase"/>
    <property type="match status" value="1"/>
</dbReference>
<feature type="binding site" evidence="12">
    <location>
        <position position="527"/>
    </location>
    <ligand>
        <name>ATP</name>
        <dbReference type="ChEBI" id="CHEBI:30616"/>
    </ligand>
</feature>
<organism evidence="16">
    <name type="scientific">Candidatus Berkiella aquae</name>
    <dbReference type="NCBI Taxonomy" id="295108"/>
    <lineage>
        <taxon>Bacteria</taxon>
        <taxon>Pseudomonadati</taxon>
        <taxon>Pseudomonadota</taxon>
        <taxon>Gammaproteobacteria</taxon>
        <taxon>Candidatus Berkiellales</taxon>
        <taxon>Candidatus Berkiellaceae</taxon>
        <taxon>Candidatus Berkiella</taxon>
    </lineage>
</organism>
<evidence type="ECO:0000256" key="5">
    <source>
        <dbReference type="ARBA" id="ARBA00022741"/>
    </source>
</evidence>
<proteinExistence type="inferred from homology"/>
<comment type="caution">
    <text evidence="16">The sequence shown here is derived from an EMBL/GenBank/DDBJ whole genome shotgun (WGS) entry which is preliminary data.</text>
</comment>
<reference evidence="16" key="1">
    <citation type="submission" date="2015-09" db="EMBL/GenBank/DDBJ databases">
        <title>Draft Genome Sequences of Two Novel Amoeba-resistant Intranuclear Bacteria, Candidatus Berkiella cookevillensis and Candidatus Berkiella aquae.</title>
        <authorList>
            <person name="Mehari Y.T."/>
            <person name="Arivett B.A."/>
            <person name="Farone A.L."/>
            <person name="Gunderson J.H."/>
            <person name="Farone M.B."/>
        </authorList>
    </citation>
    <scope>NUCLEOTIDE SEQUENCE [LARGE SCALE GENOMIC DNA]</scope>
    <source>
        <strain evidence="16">HT99</strain>
    </source>
</reference>
<dbReference type="SUPFAM" id="SSF52374">
    <property type="entry name" value="Nucleotidylyl transferase"/>
    <property type="match status" value="1"/>
</dbReference>
<comment type="domain">
    <text evidence="12">The C-terminal coiled-coil domain is crucial for aminoacylation activity.</text>
</comment>
<dbReference type="GO" id="GO:0005524">
    <property type="term" value="F:ATP binding"/>
    <property type="evidence" value="ECO:0007669"/>
    <property type="project" value="UniProtKB-UniRule"/>
</dbReference>
<dbReference type="HAMAP" id="MF_02004">
    <property type="entry name" value="Val_tRNA_synth_type1"/>
    <property type="match status" value="1"/>
</dbReference>
<comment type="function">
    <text evidence="12">Catalyzes the attachment of valine to tRNA(Val). As ValRS can inadvertently accommodate and process structurally similar amino acids such as threonine, to avoid such errors, it has a 'posttransfer' editing activity that hydrolyzes mischarged Thr-tRNA(Val) in a tRNA-dependent manner.</text>
</comment>
<dbReference type="Pfam" id="PF08264">
    <property type="entry name" value="Anticodon_1"/>
    <property type="match status" value="1"/>
</dbReference>
<keyword evidence="3 12" id="KW-0963">Cytoplasm</keyword>
<evidence type="ECO:0000256" key="10">
    <source>
        <dbReference type="ARBA" id="ARBA00047552"/>
    </source>
</evidence>
<keyword evidence="6 12" id="KW-0067">ATP-binding</keyword>
<dbReference type="EMBL" id="LKAJ01000005">
    <property type="protein sequence ID" value="KRG21439.1"/>
    <property type="molecule type" value="Genomic_DNA"/>
</dbReference>
<dbReference type="GO" id="GO:0002161">
    <property type="term" value="F:aminoacyl-tRNA deacylase activity"/>
    <property type="evidence" value="ECO:0007669"/>
    <property type="project" value="InterPro"/>
</dbReference>
<comment type="subcellular location">
    <subcellularLocation>
        <location evidence="1 12">Cytoplasm</location>
    </subcellularLocation>
</comment>
<evidence type="ECO:0000256" key="9">
    <source>
        <dbReference type="ARBA" id="ARBA00023146"/>
    </source>
</evidence>
<evidence type="ECO:0000256" key="8">
    <source>
        <dbReference type="ARBA" id="ARBA00023054"/>
    </source>
</evidence>
<dbReference type="InterPro" id="IPR014729">
    <property type="entry name" value="Rossmann-like_a/b/a_fold"/>
</dbReference>
<comment type="domain">
    <text evidence="12">ValRS has two distinct active sites: one for aminoacylation and one for editing. The misactivated threonine is translocated from the active site to the editing site.</text>
</comment>
<evidence type="ECO:0000256" key="6">
    <source>
        <dbReference type="ARBA" id="ARBA00022840"/>
    </source>
</evidence>
<dbReference type="NCBIfam" id="NF004349">
    <property type="entry name" value="PRK05729.1"/>
    <property type="match status" value="1"/>
</dbReference>
<dbReference type="GO" id="GO:0004832">
    <property type="term" value="F:valine-tRNA ligase activity"/>
    <property type="evidence" value="ECO:0007669"/>
    <property type="project" value="UniProtKB-UniRule"/>
</dbReference>
<dbReference type="InterPro" id="IPR013155">
    <property type="entry name" value="M/V/L/I-tRNA-synth_anticd-bd"/>
</dbReference>
<dbReference type="InterPro" id="IPR002303">
    <property type="entry name" value="Valyl-tRNA_ligase"/>
</dbReference>
<dbReference type="InterPro" id="IPR019499">
    <property type="entry name" value="Val-tRNA_synth_tRNA-bd"/>
</dbReference>
<dbReference type="InterPro" id="IPR001412">
    <property type="entry name" value="aa-tRNA-synth_I_CS"/>
</dbReference>
<keyword evidence="7 12" id="KW-0648">Protein biosynthesis</keyword>
<dbReference type="PATRIC" id="fig|1590043.3.peg.1646"/>
<dbReference type="PANTHER" id="PTHR11946">
    <property type="entry name" value="VALYL-TRNA SYNTHETASES"/>
    <property type="match status" value="1"/>
</dbReference>
<evidence type="ECO:0000259" key="13">
    <source>
        <dbReference type="Pfam" id="PF00133"/>
    </source>
</evidence>
<evidence type="ECO:0000256" key="11">
    <source>
        <dbReference type="ARBA" id="ARBA00060830"/>
    </source>
</evidence>
<dbReference type="CDD" id="cd07962">
    <property type="entry name" value="Anticodon_Ia_Val"/>
    <property type="match status" value="1"/>
</dbReference>